<sequence length="250" mass="28646">MACGPMVKWAIAQIEYADMLKRVEPLRNELKALEDQAQTNVQAGNEIRDLIAQLEKSIASYKEEYAQLISQAQAIKTDLENVQAKYRQNLFSTWTAHLAAANIKYRADIARTEYLSNPDERLRWQANALPTDELCVENAIMLKRFTAIHLLSNPEATEFIMRCGKLRPYSNPVLNRELRRTGGRANIRDPTVEFPPDVCSRVTFVNFTVTRCRCNRSAYTAYLAERPDIDANALICSNYKAPFYRWIVSC</sequence>
<dbReference type="GO" id="GO:0005858">
    <property type="term" value="C:axonemal dynein complex"/>
    <property type="evidence" value="ECO:0007669"/>
    <property type="project" value="TreeGrafter"/>
</dbReference>
<evidence type="ECO:0000256" key="1">
    <source>
        <dbReference type="SAM" id="Coils"/>
    </source>
</evidence>
<keyword evidence="3" id="KW-1185">Reference proteome</keyword>
<dbReference type="STRING" id="151549.A0A4C1UZX6"/>
<dbReference type="InterPro" id="IPR026983">
    <property type="entry name" value="DHC"/>
</dbReference>
<dbReference type="GO" id="GO:0051959">
    <property type="term" value="F:dynein light intermediate chain binding"/>
    <property type="evidence" value="ECO:0007669"/>
    <property type="project" value="InterPro"/>
</dbReference>
<accession>A0A4C1UZX6</accession>
<proteinExistence type="predicted"/>
<dbReference type="PANTHER" id="PTHR46532:SF13">
    <property type="entry name" value="CYTOPLASMIC DYNEIN 1 HEAVY CHAIN 1"/>
    <property type="match status" value="1"/>
</dbReference>
<dbReference type="OrthoDB" id="14187at2759"/>
<organism evidence="2 3">
    <name type="scientific">Eumeta variegata</name>
    <name type="common">Bagworm moth</name>
    <name type="synonym">Eumeta japonica</name>
    <dbReference type="NCBI Taxonomy" id="151549"/>
    <lineage>
        <taxon>Eukaryota</taxon>
        <taxon>Metazoa</taxon>
        <taxon>Ecdysozoa</taxon>
        <taxon>Arthropoda</taxon>
        <taxon>Hexapoda</taxon>
        <taxon>Insecta</taxon>
        <taxon>Pterygota</taxon>
        <taxon>Neoptera</taxon>
        <taxon>Endopterygota</taxon>
        <taxon>Lepidoptera</taxon>
        <taxon>Glossata</taxon>
        <taxon>Ditrysia</taxon>
        <taxon>Tineoidea</taxon>
        <taxon>Psychidae</taxon>
        <taxon>Oiketicinae</taxon>
        <taxon>Eumeta</taxon>
    </lineage>
</organism>
<evidence type="ECO:0000313" key="2">
    <source>
        <dbReference type="EMBL" id="GBP31567.1"/>
    </source>
</evidence>
<reference evidence="2 3" key="1">
    <citation type="journal article" date="2019" name="Commun. Biol.">
        <title>The bagworm genome reveals a unique fibroin gene that provides high tensile strength.</title>
        <authorList>
            <person name="Kono N."/>
            <person name="Nakamura H."/>
            <person name="Ohtoshi R."/>
            <person name="Tomita M."/>
            <person name="Numata K."/>
            <person name="Arakawa K."/>
        </authorList>
    </citation>
    <scope>NUCLEOTIDE SEQUENCE [LARGE SCALE GENOMIC DNA]</scope>
</reference>
<feature type="coiled-coil region" evidence="1">
    <location>
        <begin position="16"/>
        <end position="85"/>
    </location>
</feature>
<gene>
    <name evidence="2" type="primary">Dhc64C</name>
    <name evidence="2" type="ORF">EVAR_78146_1</name>
</gene>
<dbReference type="Gene3D" id="1.20.920.20">
    <property type="match status" value="1"/>
</dbReference>
<comment type="caution">
    <text evidence="2">The sequence shown here is derived from an EMBL/GenBank/DDBJ whole genome shotgun (WGS) entry which is preliminary data.</text>
</comment>
<protein>
    <submittedName>
        <fullName evidence="2">Dynein heavy chain, cytoplasmic</fullName>
    </submittedName>
</protein>
<evidence type="ECO:0000313" key="3">
    <source>
        <dbReference type="Proteomes" id="UP000299102"/>
    </source>
</evidence>
<dbReference type="EMBL" id="BGZK01000248">
    <property type="protein sequence ID" value="GBP31567.1"/>
    <property type="molecule type" value="Genomic_DNA"/>
</dbReference>
<dbReference type="Gene3D" id="1.20.920.60">
    <property type="match status" value="1"/>
</dbReference>
<dbReference type="Proteomes" id="UP000299102">
    <property type="component" value="Unassembled WGS sequence"/>
</dbReference>
<dbReference type="GO" id="GO:0045505">
    <property type="term" value="F:dynein intermediate chain binding"/>
    <property type="evidence" value="ECO:0007669"/>
    <property type="project" value="InterPro"/>
</dbReference>
<dbReference type="GO" id="GO:0007018">
    <property type="term" value="P:microtubule-based movement"/>
    <property type="evidence" value="ECO:0007669"/>
    <property type="project" value="InterPro"/>
</dbReference>
<keyword evidence="1" id="KW-0175">Coiled coil</keyword>
<dbReference type="PANTHER" id="PTHR46532">
    <property type="entry name" value="MALE FERTILITY FACTOR KL5"/>
    <property type="match status" value="1"/>
</dbReference>
<dbReference type="AlphaFoldDB" id="A0A4C1UZX6"/>
<name>A0A4C1UZX6_EUMVA</name>